<keyword evidence="3" id="KW-1185">Reference proteome</keyword>
<keyword evidence="1" id="KW-0472">Membrane</keyword>
<dbReference type="Proteomes" id="UP000811609">
    <property type="component" value="Chromosome 5"/>
</dbReference>
<protein>
    <submittedName>
        <fullName evidence="2">Uncharacterized protein</fullName>
    </submittedName>
</protein>
<evidence type="ECO:0000256" key="1">
    <source>
        <dbReference type="SAM" id="Phobius"/>
    </source>
</evidence>
<reference evidence="2" key="1">
    <citation type="submission" date="2020-12" db="EMBL/GenBank/DDBJ databases">
        <title>WGS assembly of Carya illinoinensis cv. Pawnee.</title>
        <authorList>
            <person name="Platts A."/>
            <person name="Shu S."/>
            <person name="Wright S."/>
            <person name="Barry K."/>
            <person name="Edger P."/>
            <person name="Pires J.C."/>
            <person name="Schmutz J."/>
        </authorList>
    </citation>
    <scope>NUCLEOTIDE SEQUENCE</scope>
    <source>
        <tissue evidence="2">Leaf</tissue>
    </source>
</reference>
<keyword evidence="1" id="KW-1133">Transmembrane helix</keyword>
<name>A0A8T1QJ90_CARIL</name>
<evidence type="ECO:0000313" key="3">
    <source>
        <dbReference type="Proteomes" id="UP000811609"/>
    </source>
</evidence>
<proteinExistence type="predicted"/>
<feature type="transmembrane region" description="Helical" evidence="1">
    <location>
        <begin position="69"/>
        <end position="87"/>
    </location>
</feature>
<gene>
    <name evidence="2" type="ORF">CIPAW_05G171800</name>
</gene>
<evidence type="ECO:0000313" key="2">
    <source>
        <dbReference type="EMBL" id="KAG6654820.1"/>
    </source>
</evidence>
<sequence>MYRGLRRIIKIGNGTPTWGRLDSEKMREGNREKISGAWLCGYGEEEAFLSGFLYFSLASNTHAYAYRNYKLLIFNPFFFHISFHLIFDKI</sequence>
<keyword evidence="1" id="KW-0812">Transmembrane</keyword>
<dbReference type="AlphaFoldDB" id="A0A8T1QJ90"/>
<organism evidence="2 3">
    <name type="scientific">Carya illinoinensis</name>
    <name type="common">Pecan</name>
    <dbReference type="NCBI Taxonomy" id="32201"/>
    <lineage>
        <taxon>Eukaryota</taxon>
        <taxon>Viridiplantae</taxon>
        <taxon>Streptophyta</taxon>
        <taxon>Embryophyta</taxon>
        <taxon>Tracheophyta</taxon>
        <taxon>Spermatophyta</taxon>
        <taxon>Magnoliopsida</taxon>
        <taxon>eudicotyledons</taxon>
        <taxon>Gunneridae</taxon>
        <taxon>Pentapetalae</taxon>
        <taxon>rosids</taxon>
        <taxon>fabids</taxon>
        <taxon>Fagales</taxon>
        <taxon>Juglandaceae</taxon>
        <taxon>Carya</taxon>
    </lineage>
</organism>
<accession>A0A8T1QJ90</accession>
<dbReference type="EMBL" id="CM031813">
    <property type="protein sequence ID" value="KAG6654820.1"/>
    <property type="molecule type" value="Genomic_DNA"/>
</dbReference>
<comment type="caution">
    <text evidence="2">The sequence shown here is derived from an EMBL/GenBank/DDBJ whole genome shotgun (WGS) entry which is preliminary data.</text>
</comment>